<gene>
    <name evidence="4" type="primary">LOC107812740</name>
</gene>
<dbReference type="PANTHER" id="PTHR44102">
    <property type="entry name" value="PROTEIN NPG1"/>
    <property type="match status" value="1"/>
</dbReference>
<protein>
    <submittedName>
        <fullName evidence="4">Tetratricopeptide repeat protein 7A-like isoform X1</fullName>
    </submittedName>
</protein>
<feature type="region of interest" description="Disordered" evidence="2">
    <location>
        <begin position="85"/>
        <end position="106"/>
    </location>
</feature>
<feature type="repeat" description="TPR" evidence="1">
    <location>
        <begin position="721"/>
        <end position="754"/>
    </location>
</feature>
<keyword evidence="3" id="KW-1133">Transmembrane helix</keyword>
<dbReference type="PANTHER" id="PTHR44102:SF15">
    <property type="entry name" value="TETRATRICOPEPTIDE REPEAT PROTEIN 7A-LIKE ISOFORM X1"/>
    <property type="match status" value="1"/>
</dbReference>
<dbReference type="InterPro" id="IPR019734">
    <property type="entry name" value="TPR_rpt"/>
</dbReference>
<dbReference type="PROSITE" id="PS50005">
    <property type="entry name" value="TPR"/>
    <property type="match status" value="2"/>
</dbReference>
<evidence type="ECO:0000256" key="2">
    <source>
        <dbReference type="SAM" id="MobiDB-lite"/>
    </source>
</evidence>
<dbReference type="Gene3D" id="1.25.40.10">
    <property type="entry name" value="Tetratricopeptide repeat domain"/>
    <property type="match status" value="2"/>
</dbReference>
<feature type="repeat" description="TPR" evidence="1">
    <location>
        <begin position="651"/>
        <end position="684"/>
    </location>
</feature>
<dbReference type="KEGG" id="nta:107812740"/>
<dbReference type="RefSeq" id="XP_016493385.1">
    <property type="nucleotide sequence ID" value="XM_016637899.1"/>
</dbReference>
<evidence type="ECO:0000313" key="4">
    <source>
        <dbReference type="RefSeq" id="XP_016493385.1"/>
    </source>
</evidence>
<proteinExistence type="predicted"/>
<dbReference type="OrthoDB" id="29013at2759"/>
<dbReference type="InterPro" id="IPR043376">
    <property type="entry name" value="NPG1-like"/>
</dbReference>
<feature type="transmembrane region" description="Helical" evidence="3">
    <location>
        <begin position="12"/>
        <end position="29"/>
    </location>
</feature>
<sequence>MSQFKRTVSFCIFWANELNSLLLVFLIVLKHSERARYMKNDNNPGKARRSLKLRKIMKCFCSGEQLQIDDRDESLATEDYTTRLRSSRAREAEQKPDIGDIEEAESSLRESGALNYEEARALLGRYEYQKGNIEAALHVFEGIDIASVTTKIKVTLAIRARTKKRRSQKYDKSPMSIHAVSLLLEAVFLKAKSLQVLGRCKEAAQSCTVILDIVESSLPEGLPENFGADCKLQETLSNTVELLPQLWILADSPREAIISYRRALLHQWNLDVQTNAKIQKEFSIFLLYSGSEYIPPSLRFQMDSSFVPRTNIEEAILLLMILLRKVTLQSIEWDPSILDHLSYALSISDGLTALANQVEELHPRNIDQRERYHILALCYYGGGDNFTALNLLRKLLSSAEDPTCVPGLLLASKICAESLEYAGDGINFARRAIERLQGRCDRLIGVANYVLGLSLSTQSRAVLKDSERVKMQSEALQSLESAGKLTTMNDSNVIYHLCVENAEQRKLDTALHYAKCLLKLEGGSTLKGWMLLARVLSAQKQFPEAETIIDAALDQSGKWDQGELLRTKAKLQIAQGQVKNAIETYRQLLAVLQIQRKSFRLAENLKEEGNRNRTVELEMWHDLASIYIKSSQRQDAEICLSKSEAISCYSASRLYISGLLQQSKGLYKAALRDYTKALAIDPCHVPSLISTAVALRQIGDHSPGIVKSFLMEALRLDRTSASAWHNLGLVYKEEGASMEAAECFQAAILLQETEPIEPFR</sequence>
<reference evidence="4" key="1">
    <citation type="submission" date="2025-08" db="UniProtKB">
        <authorList>
            <consortium name="RefSeq"/>
        </authorList>
    </citation>
    <scope>IDENTIFICATION</scope>
</reference>
<dbReference type="STRING" id="4097.A0A1S4BWV6"/>
<name>A0A1S4BWV6_TOBAC</name>
<keyword evidence="3" id="KW-0812">Transmembrane</keyword>
<organism evidence="4">
    <name type="scientific">Nicotiana tabacum</name>
    <name type="common">Common tobacco</name>
    <dbReference type="NCBI Taxonomy" id="4097"/>
    <lineage>
        <taxon>Eukaryota</taxon>
        <taxon>Viridiplantae</taxon>
        <taxon>Streptophyta</taxon>
        <taxon>Embryophyta</taxon>
        <taxon>Tracheophyta</taxon>
        <taxon>Spermatophyta</taxon>
        <taxon>Magnoliopsida</taxon>
        <taxon>eudicotyledons</taxon>
        <taxon>Gunneridae</taxon>
        <taxon>Pentapetalae</taxon>
        <taxon>asterids</taxon>
        <taxon>lamiids</taxon>
        <taxon>Solanales</taxon>
        <taxon>Solanaceae</taxon>
        <taxon>Nicotianoideae</taxon>
        <taxon>Nicotianeae</taxon>
        <taxon>Nicotiana</taxon>
    </lineage>
</organism>
<keyword evidence="3" id="KW-0472">Membrane</keyword>
<dbReference type="InterPro" id="IPR011990">
    <property type="entry name" value="TPR-like_helical_dom_sf"/>
</dbReference>
<keyword evidence="1" id="KW-0802">TPR repeat</keyword>
<dbReference type="Pfam" id="PF13181">
    <property type="entry name" value="TPR_8"/>
    <property type="match status" value="1"/>
</dbReference>
<evidence type="ECO:0000256" key="3">
    <source>
        <dbReference type="SAM" id="Phobius"/>
    </source>
</evidence>
<dbReference type="SMR" id="A0A1S4BWV6"/>
<dbReference type="PaxDb" id="4097-A0A1S4BWV6"/>
<dbReference type="SUPFAM" id="SSF48452">
    <property type="entry name" value="TPR-like"/>
    <property type="match status" value="2"/>
</dbReference>
<dbReference type="SMART" id="SM00028">
    <property type="entry name" value="TPR"/>
    <property type="match status" value="6"/>
</dbReference>
<dbReference type="AlphaFoldDB" id="A0A1S4BWV6"/>
<evidence type="ECO:0000256" key="1">
    <source>
        <dbReference type="PROSITE-ProRule" id="PRU00339"/>
    </source>
</evidence>
<accession>A0A1S4BWV6</accession>
<feature type="compositionally biased region" description="Basic and acidic residues" evidence="2">
    <location>
        <begin position="88"/>
        <end position="98"/>
    </location>
</feature>